<reference evidence="2 3" key="1">
    <citation type="submission" date="2018-11" db="EMBL/GenBank/DDBJ databases">
        <title>Genomic Encyclopedia of Type Strains, Phase IV (KMG-IV): sequencing the most valuable type-strain genomes for metagenomic binning, comparative biology and taxonomic classification.</title>
        <authorList>
            <person name="Goeker M."/>
        </authorList>
    </citation>
    <scope>NUCLEOTIDE SEQUENCE [LARGE SCALE GENOMIC DNA]</scope>
    <source>
        <strain evidence="2 3">DSM 100316</strain>
    </source>
</reference>
<protein>
    <recommendedName>
        <fullName evidence="4">DUF2125 domain-containing protein</fullName>
    </recommendedName>
</protein>
<evidence type="ECO:0000256" key="1">
    <source>
        <dbReference type="SAM" id="SignalP"/>
    </source>
</evidence>
<feature type="signal peptide" evidence="1">
    <location>
        <begin position="1"/>
        <end position="23"/>
    </location>
</feature>
<dbReference type="AlphaFoldDB" id="A0A3N2DZ78"/>
<keyword evidence="1" id="KW-0732">Signal</keyword>
<evidence type="ECO:0000313" key="3">
    <source>
        <dbReference type="Proteomes" id="UP000275394"/>
    </source>
</evidence>
<proteinExistence type="predicted"/>
<dbReference type="Proteomes" id="UP000275394">
    <property type="component" value="Unassembled WGS sequence"/>
</dbReference>
<gene>
    <name evidence="2" type="ORF">EDC56_0687</name>
</gene>
<evidence type="ECO:0008006" key="4">
    <source>
        <dbReference type="Google" id="ProtNLM"/>
    </source>
</evidence>
<accession>A0A3N2DZ78</accession>
<dbReference type="RefSeq" id="WP_148059297.1">
    <property type="nucleotide sequence ID" value="NZ_RKHR01000003.1"/>
</dbReference>
<evidence type="ECO:0000313" key="2">
    <source>
        <dbReference type="EMBL" id="ROS05158.1"/>
    </source>
</evidence>
<feature type="chain" id="PRO_5017974013" description="DUF2125 domain-containing protein" evidence="1">
    <location>
        <begin position="24"/>
        <end position="603"/>
    </location>
</feature>
<organism evidence="2 3">
    <name type="scientific">Sinobacterium caligoides</name>
    <dbReference type="NCBI Taxonomy" id="933926"/>
    <lineage>
        <taxon>Bacteria</taxon>
        <taxon>Pseudomonadati</taxon>
        <taxon>Pseudomonadota</taxon>
        <taxon>Gammaproteobacteria</taxon>
        <taxon>Cellvibrionales</taxon>
        <taxon>Spongiibacteraceae</taxon>
        <taxon>Sinobacterium</taxon>
    </lineage>
</organism>
<keyword evidence="3" id="KW-1185">Reference proteome</keyword>
<sequence>MNYKNIKRTMALLAVALSSSLIAVTAYSSDSPLSAVVITSVESEDEASDTLLVQGRLDGTIYNRVDINGYSPLSYQGENFTLPLPRSTSYQLKLYGDGGAYREIDYSAVDASVDSAIELVIAHQLSAELGPVLGRLLTDLDLMSVLSLDPSACAVDTFLLRGCDLYLKALQLHGTPDVALSFNNSEEQQLTLDVSVAIPLATLHTQLKRALWRGYRDTMIRTEDITLQLQIGVYATDDHSIKLVLNESSDLNLSVGRMRVDSNALAPYLLPILKEAVVEVIDRHAANAIGPFLGLLPIPAIPLSLPVDIDGDEVDDAEFAINMHAQQLSVLTNGDGMAVLGGSIHAAEVYPGRELLGSRRIGSYLQQANELSAPTDISAVVAVDLANQVLAAVYQSGLEQKLALPMTMESLGDFGKILVGSFGYQADDAVLIRLGFSAPPELLVDSESAFALGIQAGINEMRLQIATPNGDGEEVILDITADVLVDTSLGAIGDGRLQLEFEQLLQLSGVVVNGGSLVDVYQFPPDVLAMIVTTALPGLLTKMEPTINELLNVARLELDIGEMLGGWLKTEFPSVLVEGYITETGVSDDESYIELGIGLDFPL</sequence>
<name>A0A3N2DZ78_9GAMM</name>
<dbReference type="EMBL" id="RKHR01000003">
    <property type="protein sequence ID" value="ROS05158.1"/>
    <property type="molecule type" value="Genomic_DNA"/>
</dbReference>
<comment type="caution">
    <text evidence="2">The sequence shown here is derived from an EMBL/GenBank/DDBJ whole genome shotgun (WGS) entry which is preliminary data.</text>
</comment>